<dbReference type="Pfam" id="PF00441">
    <property type="entry name" value="Acyl-CoA_dh_1"/>
    <property type="match status" value="1"/>
</dbReference>
<dbReference type="SUPFAM" id="SSF56645">
    <property type="entry name" value="Acyl-CoA dehydrogenase NM domain-like"/>
    <property type="match status" value="1"/>
</dbReference>
<dbReference type="Gene3D" id="1.20.140.10">
    <property type="entry name" value="Butyryl-CoA Dehydrogenase, subunit A, domain 3"/>
    <property type="match status" value="1"/>
</dbReference>
<evidence type="ECO:0000313" key="8">
    <source>
        <dbReference type="EMBL" id="MFD2418881.1"/>
    </source>
</evidence>
<proteinExistence type="inferred from homology"/>
<dbReference type="InterPro" id="IPR009075">
    <property type="entry name" value="AcylCo_DH/oxidase_C"/>
</dbReference>
<dbReference type="InterPro" id="IPR036250">
    <property type="entry name" value="AcylCo_DH-like_C"/>
</dbReference>
<dbReference type="Gene3D" id="2.40.110.10">
    <property type="entry name" value="Butyryl-CoA Dehydrogenase, subunit A, domain 2"/>
    <property type="match status" value="1"/>
</dbReference>
<dbReference type="Gene3D" id="1.10.540.10">
    <property type="entry name" value="Acyl-CoA dehydrogenase/oxidase, N-terminal domain"/>
    <property type="match status" value="1"/>
</dbReference>
<dbReference type="EMBL" id="JBHUKR010000009">
    <property type="protein sequence ID" value="MFD2418881.1"/>
    <property type="molecule type" value="Genomic_DNA"/>
</dbReference>
<name>A0ABW5G1Q9_9PSEU</name>
<dbReference type="SUPFAM" id="SSF47203">
    <property type="entry name" value="Acyl-CoA dehydrogenase C-terminal domain-like"/>
    <property type="match status" value="1"/>
</dbReference>
<dbReference type="InterPro" id="IPR009100">
    <property type="entry name" value="AcylCoA_DH/oxidase_NM_dom_sf"/>
</dbReference>
<evidence type="ECO:0000256" key="5">
    <source>
        <dbReference type="ARBA" id="ARBA00023002"/>
    </source>
</evidence>
<organism evidence="8 9">
    <name type="scientific">Amycolatopsis pigmentata</name>
    <dbReference type="NCBI Taxonomy" id="450801"/>
    <lineage>
        <taxon>Bacteria</taxon>
        <taxon>Bacillati</taxon>
        <taxon>Actinomycetota</taxon>
        <taxon>Actinomycetes</taxon>
        <taxon>Pseudonocardiales</taxon>
        <taxon>Pseudonocardiaceae</taxon>
        <taxon>Amycolatopsis</taxon>
    </lineage>
</organism>
<dbReference type="RefSeq" id="WP_378266879.1">
    <property type="nucleotide sequence ID" value="NZ_JBHUKR010000009.1"/>
</dbReference>
<feature type="domain" description="Acyl-CoA dehydrogenase/oxidase C-terminal" evidence="6">
    <location>
        <begin position="211"/>
        <end position="319"/>
    </location>
</feature>
<accession>A0ABW5G1Q9</accession>
<comment type="caution">
    <text evidence="8">The sequence shown here is derived from an EMBL/GenBank/DDBJ whole genome shotgun (WGS) entry which is preliminary data.</text>
</comment>
<keyword evidence="9" id="KW-1185">Reference proteome</keyword>
<dbReference type="Pfam" id="PF02771">
    <property type="entry name" value="Acyl-CoA_dh_N"/>
    <property type="match status" value="1"/>
</dbReference>
<gene>
    <name evidence="8" type="ORF">ACFSXZ_21360</name>
</gene>
<keyword evidence="3" id="KW-0285">Flavoprotein</keyword>
<dbReference type="InterPro" id="IPR013786">
    <property type="entry name" value="AcylCoA_DH/ox_N"/>
</dbReference>
<feature type="domain" description="Acyl-CoA dehydrogenase/oxidase N-terminal" evidence="7">
    <location>
        <begin position="9"/>
        <end position="101"/>
    </location>
</feature>
<evidence type="ECO:0000259" key="6">
    <source>
        <dbReference type="Pfam" id="PF00441"/>
    </source>
</evidence>
<keyword evidence="5" id="KW-0560">Oxidoreductase</keyword>
<evidence type="ECO:0000256" key="3">
    <source>
        <dbReference type="ARBA" id="ARBA00022630"/>
    </source>
</evidence>
<reference evidence="9" key="1">
    <citation type="journal article" date="2019" name="Int. J. Syst. Evol. Microbiol.">
        <title>The Global Catalogue of Microorganisms (GCM) 10K type strain sequencing project: providing services to taxonomists for standard genome sequencing and annotation.</title>
        <authorList>
            <consortium name="The Broad Institute Genomics Platform"/>
            <consortium name="The Broad Institute Genome Sequencing Center for Infectious Disease"/>
            <person name="Wu L."/>
            <person name="Ma J."/>
        </authorList>
    </citation>
    <scope>NUCLEOTIDE SEQUENCE [LARGE SCALE GENOMIC DNA]</scope>
    <source>
        <strain evidence="9">CGMCC 4.7645</strain>
    </source>
</reference>
<evidence type="ECO:0000256" key="2">
    <source>
        <dbReference type="ARBA" id="ARBA00009347"/>
    </source>
</evidence>
<comment type="similarity">
    <text evidence="2">Belongs to the acyl-CoA dehydrogenase family.</text>
</comment>
<evidence type="ECO:0000259" key="7">
    <source>
        <dbReference type="Pfam" id="PF02771"/>
    </source>
</evidence>
<dbReference type="InterPro" id="IPR037069">
    <property type="entry name" value="AcylCoA_DH/ox_N_sf"/>
</dbReference>
<protein>
    <submittedName>
        <fullName evidence="8">Acyl-CoA dehydrogenase family protein</fullName>
    </submittedName>
</protein>
<dbReference type="PANTHER" id="PTHR43884">
    <property type="entry name" value="ACYL-COA DEHYDROGENASE"/>
    <property type="match status" value="1"/>
</dbReference>
<dbReference type="InterPro" id="IPR046373">
    <property type="entry name" value="Acyl-CoA_Oxase/DH_mid-dom_sf"/>
</dbReference>
<comment type="cofactor">
    <cofactor evidence="1">
        <name>FAD</name>
        <dbReference type="ChEBI" id="CHEBI:57692"/>
    </cofactor>
</comment>
<sequence>MDFTLDETQREIAALAAAVLDKEPGEAVWRALAEAGLLALALPPDLDGDGLGIAEVAIVLTEIGRAAAEVPALTLALGLLPLAELGTPRQKAELLPEIAAGTAVVTAAVHEPSAPLPARPATTAVAEDGAWVLNGVKTAVPYAAEATRILLPASLPGGTGVFVLDPRTDGVTVTGSAIRLENVIATDADLVRDREPGQAIATLHRHAIAGAAALADGALAGALALTTGHIGRREQFGKPLATFQAVAQQIADVYIASRTLHLAVLSAVWRMAAGLDAQADLDVAAYWLADQAPEAIGICHHLHGGLGVDITYPLHRYYTLLTETSRFVAGAEDRLGELVR</sequence>
<evidence type="ECO:0000256" key="1">
    <source>
        <dbReference type="ARBA" id="ARBA00001974"/>
    </source>
</evidence>
<evidence type="ECO:0000256" key="4">
    <source>
        <dbReference type="ARBA" id="ARBA00022827"/>
    </source>
</evidence>
<keyword evidence="4" id="KW-0274">FAD</keyword>
<evidence type="ECO:0000313" key="9">
    <source>
        <dbReference type="Proteomes" id="UP001597417"/>
    </source>
</evidence>
<dbReference type="PANTHER" id="PTHR43884:SF20">
    <property type="entry name" value="ACYL-COA DEHYDROGENASE FADE28"/>
    <property type="match status" value="1"/>
</dbReference>
<dbReference type="Proteomes" id="UP001597417">
    <property type="component" value="Unassembled WGS sequence"/>
</dbReference>